<protein>
    <recommendedName>
        <fullName evidence="4">Ubiquitin-like domain-containing protein</fullName>
    </recommendedName>
</protein>
<proteinExistence type="predicted"/>
<evidence type="ECO:0000313" key="3">
    <source>
        <dbReference type="Proteomes" id="UP000078348"/>
    </source>
</evidence>
<dbReference type="OrthoDB" id="203450at2759"/>
<dbReference type="AlphaFoldDB" id="A0A196S3W2"/>
<organism evidence="2 3">
    <name type="scientific">Blastocystis sp. subtype 1 (strain ATCC 50177 / NandII)</name>
    <dbReference type="NCBI Taxonomy" id="478820"/>
    <lineage>
        <taxon>Eukaryota</taxon>
        <taxon>Sar</taxon>
        <taxon>Stramenopiles</taxon>
        <taxon>Bigyra</taxon>
        <taxon>Opalozoa</taxon>
        <taxon>Opalinata</taxon>
        <taxon>Blastocystidae</taxon>
        <taxon>Blastocystis</taxon>
    </lineage>
</organism>
<dbReference type="Proteomes" id="UP000078348">
    <property type="component" value="Unassembled WGS sequence"/>
</dbReference>
<reference evidence="2 3" key="1">
    <citation type="submission" date="2016-05" db="EMBL/GenBank/DDBJ databases">
        <title>Nuclear genome of Blastocystis sp. subtype 1 NandII.</title>
        <authorList>
            <person name="Gentekaki E."/>
            <person name="Curtis B."/>
            <person name="Stairs C."/>
            <person name="Eme L."/>
            <person name="Herman E."/>
            <person name="Klimes V."/>
            <person name="Arias M.C."/>
            <person name="Elias M."/>
            <person name="Hilliou F."/>
            <person name="Klute M."/>
            <person name="Malik S.-B."/>
            <person name="Pightling A."/>
            <person name="Rachubinski R."/>
            <person name="Salas D."/>
            <person name="Schlacht A."/>
            <person name="Suga H."/>
            <person name="Archibald J."/>
            <person name="Ball S.G."/>
            <person name="Clark G."/>
            <person name="Dacks J."/>
            <person name="Van Der Giezen M."/>
            <person name="Tsaousis A."/>
            <person name="Roger A."/>
        </authorList>
    </citation>
    <scope>NUCLEOTIDE SEQUENCE [LARGE SCALE GENOMIC DNA]</scope>
    <source>
        <strain evidence="3">ATCC 50177 / NandII</strain>
    </source>
</reference>
<evidence type="ECO:0000256" key="1">
    <source>
        <dbReference type="SAM" id="MobiDB-lite"/>
    </source>
</evidence>
<comment type="caution">
    <text evidence="2">The sequence shown here is derived from an EMBL/GenBank/DDBJ whole genome shotgun (WGS) entry which is preliminary data.</text>
</comment>
<feature type="compositionally biased region" description="Low complexity" evidence="1">
    <location>
        <begin position="204"/>
        <end position="224"/>
    </location>
</feature>
<sequence>MILTIQATFPTVDEKEFFTDIHFPETRSVNDLFKIVASETGVSLTSPMELVVNDQKYYRNDTRTIVDAGINEFDMIEVKILKNGGKAIPGNVTAFDIYSALGERLKKMRMDEAMPMEVAAPKEKAPEAKEVKEVKVAPVKPAPKKEVPNFANIQVAVKPLAPKAGTASLFGKKAPAGSPFAPKAKTNPFAVKPKASPFPPKPVTTPVTAPATNTAAPVQPAPQTETVPVGQVSLS</sequence>
<name>A0A196S3W2_BLAHN</name>
<feature type="region of interest" description="Disordered" evidence="1">
    <location>
        <begin position="176"/>
        <end position="235"/>
    </location>
</feature>
<gene>
    <name evidence="2" type="ORF">AV274_6451</name>
</gene>
<accession>A0A196S3W2</accession>
<evidence type="ECO:0008006" key="4">
    <source>
        <dbReference type="Google" id="ProtNLM"/>
    </source>
</evidence>
<evidence type="ECO:0000313" key="2">
    <source>
        <dbReference type="EMBL" id="OAO11838.1"/>
    </source>
</evidence>
<keyword evidence="3" id="KW-1185">Reference proteome</keyword>
<dbReference type="EMBL" id="LXWW01000577">
    <property type="protein sequence ID" value="OAO11838.1"/>
    <property type="molecule type" value="Genomic_DNA"/>
</dbReference>